<evidence type="ECO:0000256" key="4">
    <source>
        <dbReference type="ARBA" id="ARBA00022691"/>
    </source>
</evidence>
<protein>
    <recommendedName>
        <fullName evidence="1">peptide chain release factor N(5)-glutamine methyltransferase</fullName>
        <ecNumber evidence="1">2.1.1.297</ecNumber>
    </recommendedName>
</protein>
<keyword evidence="3 7" id="KW-0808">Transferase</keyword>
<dbReference type="PANTHER" id="PTHR18895">
    <property type="entry name" value="HEMK METHYLTRANSFERASE"/>
    <property type="match status" value="1"/>
</dbReference>
<dbReference type="Gene3D" id="3.40.50.150">
    <property type="entry name" value="Vaccinia Virus protein VP39"/>
    <property type="match status" value="1"/>
</dbReference>
<comment type="catalytic activity">
    <reaction evidence="5">
        <text>L-glutaminyl-[peptide chain release factor] + S-adenosyl-L-methionine = N(5)-methyl-L-glutaminyl-[peptide chain release factor] + S-adenosyl-L-homocysteine + H(+)</text>
        <dbReference type="Rhea" id="RHEA:42896"/>
        <dbReference type="Rhea" id="RHEA-COMP:10271"/>
        <dbReference type="Rhea" id="RHEA-COMP:10272"/>
        <dbReference type="ChEBI" id="CHEBI:15378"/>
        <dbReference type="ChEBI" id="CHEBI:30011"/>
        <dbReference type="ChEBI" id="CHEBI:57856"/>
        <dbReference type="ChEBI" id="CHEBI:59789"/>
        <dbReference type="ChEBI" id="CHEBI:61891"/>
        <dbReference type="EC" id="2.1.1.297"/>
    </reaction>
</comment>
<dbReference type="NCBIfam" id="TIGR03704">
    <property type="entry name" value="PrmC_rel_meth"/>
    <property type="match status" value="1"/>
</dbReference>
<keyword evidence="2 7" id="KW-0489">Methyltransferase</keyword>
<dbReference type="Proteomes" id="UP000271469">
    <property type="component" value="Chromosome"/>
</dbReference>
<dbReference type="GO" id="GO:0032259">
    <property type="term" value="P:methylation"/>
    <property type="evidence" value="ECO:0007669"/>
    <property type="project" value="UniProtKB-KW"/>
</dbReference>
<feature type="domain" description="Methyltransferase small" evidence="6">
    <location>
        <begin position="81"/>
        <end position="172"/>
    </location>
</feature>
<evidence type="ECO:0000313" key="7">
    <source>
        <dbReference type="EMBL" id="AZG43601.1"/>
    </source>
</evidence>
<dbReference type="InterPro" id="IPR022446">
    <property type="entry name" value="MeTrfrase_put"/>
</dbReference>
<dbReference type="EMBL" id="CP033972">
    <property type="protein sequence ID" value="AZG43601.1"/>
    <property type="molecule type" value="Genomic_DNA"/>
</dbReference>
<evidence type="ECO:0000313" key="8">
    <source>
        <dbReference type="Proteomes" id="UP000271469"/>
    </source>
</evidence>
<keyword evidence="4" id="KW-0949">S-adenosyl-L-methionine</keyword>
<dbReference type="Pfam" id="PF05175">
    <property type="entry name" value="MTS"/>
    <property type="match status" value="1"/>
</dbReference>
<organism evidence="7 8">
    <name type="scientific">Gordonia insulae</name>
    <dbReference type="NCBI Taxonomy" id="2420509"/>
    <lineage>
        <taxon>Bacteria</taxon>
        <taxon>Bacillati</taxon>
        <taxon>Actinomycetota</taxon>
        <taxon>Actinomycetes</taxon>
        <taxon>Mycobacteriales</taxon>
        <taxon>Gordoniaceae</taxon>
        <taxon>Gordonia</taxon>
    </lineage>
</organism>
<dbReference type="InterPro" id="IPR050320">
    <property type="entry name" value="N5-glutamine_MTase"/>
</dbReference>
<dbReference type="KEGG" id="gom:D7316_00170"/>
<dbReference type="OrthoDB" id="9800643at2"/>
<dbReference type="NCBIfam" id="TIGR00536">
    <property type="entry name" value="hemK_fam"/>
    <property type="match status" value="1"/>
</dbReference>
<proteinExistence type="predicted"/>
<evidence type="ECO:0000259" key="6">
    <source>
        <dbReference type="Pfam" id="PF05175"/>
    </source>
</evidence>
<dbReference type="SUPFAM" id="SSF53335">
    <property type="entry name" value="S-adenosyl-L-methionine-dependent methyltransferases"/>
    <property type="match status" value="1"/>
</dbReference>
<dbReference type="CDD" id="cd02440">
    <property type="entry name" value="AdoMet_MTases"/>
    <property type="match status" value="1"/>
</dbReference>
<evidence type="ECO:0000256" key="2">
    <source>
        <dbReference type="ARBA" id="ARBA00022603"/>
    </source>
</evidence>
<reference evidence="7 8" key="1">
    <citation type="submission" date="2018-11" db="EMBL/GenBank/DDBJ databases">
        <title>Gordonia insulae sp. nov., isolated from an island soil.</title>
        <authorList>
            <person name="Kim Y.S."/>
            <person name="Kim S.B."/>
        </authorList>
    </citation>
    <scope>NUCLEOTIDE SEQUENCE [LARGE SCALE GENOMIC DNA]</scope>
    <source>
        <strain evidence="7 8">MMS17-SY073</strain>
    </source>
</reference>
<name>A0A3G8JEI1_9ACTN</name>
<evidence type="ECO:0000256" key="1">
    <source>
        <dbReference type="ARBA" id="ARBA00012771"/>
    </source>
</evidence>
<dbReference type="PANTHER" id="PTHR18895:SF74">
    <property type="entry name" value="MTRF1L RELEASE FACTOR GLUTAMINE METHYLTRANSFERASE"/>
    <property type="match status" value="1"/>
</dbReference>
<dbReference type="InterPro" id="IPR007848">
    <property type="entry name" value="Small_mtfrase_dom"/>
</dbReference>
<gene>
    <name evidence="7" type="primary">prmC_1</name>
    <name evidence="7" type="ORF">D7316_00170</name>
</gene>
<dbReference type="EC" id="2.1.1.297" evidence="1"/>
<evidence type="ECO:0000256" key="3">
    <source>
        <dbReference type="ARBA" id="ARBA00022679"/>
    </source>
</evidence>
<evidence type="ECO:0000256" key="5">
    <source>
        <dbReference type="ARBA" id="ARBA00048391"/>
    </source>
</evidence>
<dbReference type="InterPro" id="IPR004556">
    <property type="entry name" value="HemK-like"/>
</dbReference>
<dbReference type="RefSeq" id="WP_124706618.1">
    <property type="nucleotide sequence ID" value="NZ_CP033972.1"/>
</dbReference>
<sequence length="262" mass="27584">MKDVGADVVSRTVSRLRDAGCVFAEEEAELIVGEAADATELDIMVARRMSGVPLEVILGWVGFHGLRVEVDAGVFVPRRRTSFLVRQAVTLTRPRAVVVDLCCGTGAIGLAVAAAVPHVELHACDVDPVAVRNAARNVGAVGGHTWCGDLFAPLPTTLLGRVHVVVVNAPYVPTAEIALMPAEARDHEPHHSLDGGVDGVAFHRRIGAEVGRWLIPGGHVLIETSEGQAELSADALSRAGLDVTLATSEDLGATAVIGRRRE</sequence>
<dbReference type="AlphaFoldDB" id="A0A3G8JEI1"/>
<keyword evidence="8" id="KW-1185">Reference proteome</keyword>
<dbReference type="GO" id="GO:0102559">
    <property type="term" value="F:peptide chain release factor N(5)-glutamine methyltransferase activity"/>
    <property type="evidence" value="ECO:0007669"/>
    <property type="project" value="UniProtKB-EC"/>
</dbReference>
<dbReference type="InterPro" id="IPR029063">
    <property type="entry name" value="SAM-dependent_MTases_sf"/>
</dbReference>
<accession>A0A3G8JEI1</accession>